<feature type="transmembrane region" description="Helical" evidence="6">
    <location>
        <begin position="165"/>
        <end position="187"/>
    </location>
</feature>
<gene>
    <name evidence="7" type="ORF">CGXH109_LOCUS4825</name>
</gene>
<keyword evidence="4 6" id="KW-1133">Transmembrane helix</keyword>
<feature type="transmembrane region" description="Helical" evidence="6">
    <location>
        <begin position="236"/>
        <end position="255"/>
    </location>
</feature>
<evidence type="ECO:0008006" key="9">
    <source>
        <dbReference type="Google" id="ProtNLM"/>
    </source>
</evidence>
<dbReference type="AlphaFoldDB" id="A0A9W4RHQ5"/>
<keyword evidence="3 6" id="KW-0812">Transmembrane</keyword>
<feature type="non-terminal residue" evidence="7">
    <location>
        <position position="458"/>
    </location>
</feature>
<dbReference type="Pfam" id="PF07690">
    <property type="entry name" value="MFS_1"/>
    <property type="match status" value="1"/>
</dbReference>
<feature type="transmembrane region" description="Helical" evidence="6">
    <location>
        <begin position="44"/>
        <end position="64"/>
    </location>
</feature>
<accession>A0A9W4RHQ5</accession>
<evidence type="ECO:0000256" key="4">
    <source>
        <dbReference type="ARBA" id="ARBA00022989"/>
    </source>
</evidence>
<dbReference type="GO" id="GO:0022857">
    <property type="term" value="F:transmembrane transporter activity"/>
    <property type="evidence" value="ECO:0007669"/>
    <property type="project" value="InterPro"/>
</dbReference>
<evidence type="ECO:0000313" key="8">
    <source>
        <dbReference type="Proteomes" id="UP001152533"/>
    </source>
</evidence>
<comment type="subcellular location">
    <subcellularLocation>
        <location evidence="1">Membrane</location>
        <topology evidence="1">Multi-pass membrane protein</topology>
    </subcellularLocation>
</comment>
<dbReference type="Gene3D" id="1.20.1250.20">
    <property type="entry name" value="MFS general substrate transporter like domains"/>
    <property type="match status" value="2"/>
</dbReference>
<feature type="transmembrane region" description="Helical" evidence="6">
    <location>
        <begin position="302"/>
        <end position="322"/>
    </location>
</feature>
<feature type="transmembrane region" description="Helical" evidence="6">
    <location>
        <begin position="334"/>
        <end position="355"/>
    </location>
</feature>
<evidence type="ECO:0000256" key="2">
    <source>
        <dbReference type="ARBA" id="ARBA00022448"/>
    </source>
</evidence>
<comment type="caution">
    <text evidence="7">The sequence shown here is derived from an EMBL/GenBank/DDBJ whole genome shotgun (WGS) entry which is preliminary data.</text>
</comment>
<evidence type="ECO:0000256" key="1">
    <source>
        <dbReference type="ARBA" id="ARBA00004141"/>
    </source>
</evidence>
<feature type="transmembrane region" description="Helical" evidence="6">
    <location>
        <begin position="367"/>
        <end position="388"/>
    </location>
</feature>
<reference evidence="7" key="1">
    <citation type="submission" date="2022-08" db="EMBL/GenBank/DDBJ databases">
        <authorList>
            <person name="Giroux E."/>
            <person name="Giroux E."/>
        </authorList>
    </citation>
    <scope>NUCLEOTIDE SEQUENCE</scope>
    <source>
        <strain evidence="7">H1091258</strain>
    </source>
</reference>
<dbReference type="FunFam" id="1.20.1250.20:FF:000018">
    <property type="entry name" value="MFS transporter permease"/>
    <property type="match status" value="1"/>
</dbReference>
<protein>
    <recommendedName>
        <fullName evidence="9">Major facilitator superfamily (MFS) profile domain-containing protein</fullName>
    </recommendedName>
</protein>
<evidence type="ECO:0000256" key="3">
    <source>
        <dbReference type="ARBA" id="ARBA00022692"/>
    </source>
</evidence>
<dbReference type="EMBL" id="CAMGZC010000017">
    <property type="protein sequence ID" value="CAI0641492.1"/>
    <property type="molecule type" value="Genomic_DNA"/>
</dbReference>
<sequence length="458" mass="50634">IDYRLIPIMGILYLLSHIDRGNIGNAKIEGMDIDLGLTGNQYNIASTIFFVPYIIFEIPSNIILKKVRPSMWLSALVLSWGTVMTLMGVVKDFQGMVICRVCLGLCEVGRFLPRRCIHCEHVVSPTRAAIASHHLLYCIAFSGALSGLLAFAIARMDGVRGIEGWRWIFLLEGAVTIAAGAVMPFLILDTPEKAKWLTEDDKRFIDVRLRLSGVRSGTQEGDKLSWRLLLDTLVDWKIGLGILLAWANSVPNAAFKFTMPQIIKQLGFSTEKAQLLTIPPYFCGGISAWLTGRFSDRFSWRMPFIIGPMTILAVALGILFHFSSDVANNVPAMYVSVILAQIGIYPLLPGITACIGNNLALSWKRSIGIAWLLAAGNLGSLIGTNVFLDKEGPKYPTGYGTSLGVICLGLISAVLLEFLLWRLNNKKSKLSQHEVGETYSQEQLDRMGEKSPLYQYTL</sequence>
<dbReference type="PANTHER" id="PTHR43791:SF54">
    <property type="entry name" value="MAJOR FACILITATOR SUPERFAMILY (MFS) PROFILE DOMAIN-CONTAINING PROTEIN-RELATED"/>
    <property type="match status" value="1"/>
</dbReference>
<name>A0A9W4RHQ5_9PEZI</name>
<keyword evidence="2" id="KW-0813">Transport</keyword>
<feature type="transmembrane region" description="Helical" evidence="6">
    <location>
        <begin position="400"/>
        <end position="421"/>
    </location>
</feature>
<organism evidence="7 8">
    <name type="scientific">Colletotrichum noveboracense</name>
    <dbReference type="NCBI Taxonomy" id="2664923"/>
    <lineage>
        <taxon>Eukaryota</taxon>
        <taxon>Fungi</taxon>
        <taxon>Dikarya</taxon>
        <taxon>Ascomycota</taxon>
        <taxon>Pezizomycotina</taxon>
        <taxon>Sordariomycetes</taxon>
        <taxon>Hypocreomycetidae</taxon>
        <taxon>Glomerellales</taxon>
        <taxon>Glomerellaceae</taxon>
        <taxon>Colletotrichum</taxon>
        <taxon>Colletotrichum gloeosporioides species complex</taxon>
    </lineage>
</organism>
<dbReference type="Proteomes" id="UP001152533">
    <property type="component" value="Unassembled WGS sequence"/>
</dbReference>
<feature type="transmembrane region" description="Helical" evidence="6">
    <location>
        <begin position="134"/>
        <end position="153"/>
    </location>
</feature>
<dbReference type="FunFam" id="1.20.1250.20:FF:000013">
    <property type="entry name" value="MFS general substrate transporter"/>
    <property type="match status" value="1"/>
</dbReference>
<dbReference type="InterPro" id="IPR036259">
    <property type="entry name" value="MFS_trans_sf"/>
</dbReference>
<proteinExistence type="predicted"/>
<evidence type="ECO:0000256" key="5">
    <source>
        <dbReference type="ARBA" id="ARBA00023136"/>
    </source>
</evidence>
<dbReference type="InterPro" id="IPR011701">
    <property type="entry name" value="MFS"/>
</dbReference>
<dbReference type="GO" id="GO:0016020">
    <property type="term" value="C:membrane"/>
    <property type="evidence" value="ECO:0007669"/>
    <property type="project" value="UniProtKB-SubCell"/>
</dbReference>
<dbReference type="PANTHER" id="PTHR43791">
    <property type="entry name" value="PERMEASE-RELATED"/>
    <property type="match status" value="1"/>
</dbReference>
<keyword evidence="5 6" id="KW-0472">Membrane</keyword>
<evidence type="ECO:0000256" key="6">
    <source>
        <dbReference type="SAM" id="Phobius"/>
    </source>
</evidence>
<keyword evidence="8" id="KW-1185">Reference proteome</keyword>
<evidence type="ECO:0000313" key="7">
    <source>
        <dbReference type="EMBL" id="CAI0641492.1"/>
    </source>
</evidence>
<feature type="transmembrane region" description="Helical" evidence="6">
    <location>
        <begin position="71"/>
        <end position="90"/>
    </location>
</feature>
<dbReference type="SUPFAM" id="SSF103473">
    <property type="entry name" value="MFS general substrate transporter"/>
    <property type="match status" value="1"/>
</dbReference>